<feature type="compositionally biased region" description="Basic residues" evidence="1">
    <location>
        <begin position="101"/>
        <end position="113"/>
    </location>
</feature>
<feature type="region of interest" description="Disordered" evidence="1">
    <location>
        <begin position="1"/>
        <end position="197"/>
    </location>
</feature>
<name>B5HUQ6_STRX2</name>
<feature type="compositionally biased region" description="Basic residues" evidence="1">
    <location>
        <begin position="154"/>
        <end position="169"/>
    </location>
</feature>
<accession>B5HUQ6</accession>
<dbReference type="AlphaFoldDB" id="B5HUQ6"/>
<protein>
    <submittedName>
        <fullName evidence="2">MarR family transcriptional regulator</fullName>
    </submittedName>
</protein>
<proteinExistence type="predicted"/>
<feature type="compositionally biased region" description="Basic residues" evidence="1">
    <location>
        <begin position="31"/>
        <end position="42"/>
    </location>
</feature>
<evidence type="ECO:0000313" key="3">
    <source>
        <dbReference type="Proteomes" id="UP000002785"/>
    </source>
</evidence>
<organism evidence="2 3">
    <name type="scientific">Streptomyces sviceus (strain ATCC 29083 / DSM 924 / JCM 4929 / NBRC 13980 / NCIMB 11184 / NRRL 5439 / UC 5370)</name>
    <dbReference type="NCBI Taxonomy" id="463191"/>
    <lineage>
        <taxon>Bacteria</taxon>
        <taxon>Bacillati</taxon>
        <taxon>Actinomycetota</taxon>
        <taxon>Actinomycetes</taxon>
        <taxon>Kitasatosporales</taxon>
        <taxon>Streptomycetaceae</taxon>
        <taxon>Streptomyces</taxon>
    </lineage>
</organism>
<sequence>MPPMASHSGPAGPVSPRNRPMPSHSFTHRDPLRKRACPHARNPHRDGHPSLRNGRTVRPPARDRGEPCSAPEIRHRVGGVRGPVRTPSISPPIPPHDRGGHRTRILQKPRHPGHNPTGTSRTGHPLGLPQGRTRDPRRGHRAGHGPPRPDQRHLRGRRTRQPHQAKHRSGTGGGAGEAARTALRPTGPVEVRHQLREAPTFRRAKLVGIITQRRVTGPSRH</sequence>
<gene>
    <name evidence="2" type="ORF">SSEG_09125</name>
</gene>
<dbReference type="HOGENOM" id="CLU_1250075_0_0_11"/>
<dbReference type="Proteomes" id="UP000002785">
    <property type="component" value="Chromosome"/>
</dbReference>
<reference evidence="2" key="1">
    <citation type="submission" date="2009-10" db="EMBL/GenBank/DDBJ databases">
        <title>The genome sequence of Streptomyces sviceus strain ATCC 29083.</title>
        <authorList>
            <consortium name="The Broad Institute Genome Sequencing Platform"/>
            <consortium name="Broad Institute Microbial Sequencing Center"/>
            <person name="Fischbach M."/>
            <person name="Godfrey P."/>
            <person name="Ward D."/>
            <person name="Young S."/>
            <person name="Zeng Q."/>
            <person name="Koehrsen M."/>
            <person name="Alvarado L."/>
            <person name="Berlin A.M."/>
            <person name="Bochicchio J."/>
            <person name="Borenstein D."/>
            <person name="Chapman S.B."/>
            <person name="Chen Z."/>
            <person name="Engels R."/>
            <person name="Freedman E."/>
            <person name="Gellesch M."/>
            <person name="Goldberg J."/>
            <person name="Griggs A."/>
            <person name="Gujja S."/>
            <person name="Heilman E.R."/>
            <person name="Heiman D.I."/>
            <person name="Hepburn T.A."/>
            <person name="Howarth C."/>
            <person name="Jen D."/>
            <person name="Larson L."/>
            <person name="Lewis B."/>
            <person name="Mehta T."/>
            <person name="Park D."/>
            <person name="Pearson M."/>
            <person name="Richards J."/>
            <person name="Roberts A."/>
            <person name="Saif S."/>
            <person name="Shea T.D."/>
            <person name="Shenoy N."/>
            <person name="Sisk P."/>
            <person name="Stolte C."/>
            <person name="Sykes S.N."/>
            <person name="Thomson T."/>
            <person name="Walk T."/>
            <person name="White J."/>
            <person name="Yandava C."/>
            <person name="Straight P."/>
            <person name="Clardy J."/>
            <person name="Hung D."/>
            <person name="Kolter R."/>
            <person name="Mekalanos J."/>
            <person name="Walker S."/>
            <person name="Walsh C.T."/>
            <person name="Wieland-Brown L.C."/>
            <person name="Haas B."/>
            <person name="Nusbaum C."/>
            <person name="Birren B."/>
        </authorList>
    </citation>
    <scope>NUCLEOTIDE SEQUENCE [LARGE SCALE GENOMIC DNA]</scope>
    <source>
        <strain evidence="2">ATCC 29083</strain>
    </source>
</reference>
<evidence type="ECO:0000256" key="1">
    <source>
        <dbReference type="SAM" id="MobiDB-lite"/>
    </source>
</evidence>
<keyword evidence="3" id="KW-1185">Reference proteome</keyword>
<dbReference type="EMBL" id="CM000951">
    <property type="protein sequence ID" value="EDY56561.1"/>
    <property type="molecule type" value="Genomic_DNA"/>
</dbReference>
<evidence type="ECO:0000313" key="2">
    <source>
        <dbReference type="EMBL" id="EDY56561.1"/>
    </source>
</evidence>